<comment type="caution">
    <text evidence="1">The sequence shown here is derived from an EMBL/GenBank/DDBJ whole genome shotgun (WGS) entry which is preliminary data.</text>
</comment>
<evidence type="ECO:0000313" key="2">
    <source>
        <dbReference type="Proteomes" id="UP001234297"/>
    </source>
</evidence>
<sequence>MILGQFRRKGKHSERNRSLKMGSTLLQAHNHGKFSKKGSNSNIAARSSQSFSNIRKIGKGLNIAASSRIQNLQSSSENPRKTKKGLDITASSKSQDLRKDFQVCTIILPNSIF</sequence>
<gene>
    <name evidence="1" type="ORF">MRB53_002305</name>
</gene>
<accession>A0ACC2MU40</accession>
<dbReference type="EMBL" id="CM056809">
    <property type="protein sequence ID" value="KAJ8649282.1"/>
    <property type="molecule type" value="Genomic_DNA"/>
</dbReference>
<evidence type="ECO:0000313" key="1">
    <source>
        <dbReference type="EMBL" id="KAJ8649282.1"/>
    </source>
</evidence>
<reference evidence="1 2" key="1">
    <citation type="journal article" date="2022" name="Hortic Res">
        <title>A haplotype resolved chromosomal level avocado genome allows analysis of novel avocado genes.</title>
        <authorList>
            <person name="Nath O."/>
            <person name="Fletcher S.J."/>
            <person name="Hayward A."/>
            <person name="Shaw L.M."/>
            <person name="Masouleh A.K."/>
            <person name="Furtado A."/>
            <person name="Henry R.J."/>
            <person name="Mitter N."/>
        </authorList>
    </citation>
    <scope>NUCLEOTIDE SEQUENCE [LARGE SCALE GENOMIC DNA]</scope>
    <source>
        <strain evidence="2">cv. Hass</strain>
    </source>
</reference>
<keyword evidence="2" id="KW-1185">Reference proteome</keyword>
<dbReference type="Proteomes" id="UP001234297">
    <property type="component" value="Chromosome 1"/>
</dbReference>
<protein>
    <submittedName>
        <fullName evidence="1">Uncharacterized protein</fullName>
    </submittedName>
</protein>
<organism evidence="1 2">
    <name type="scientific">Persea americana</name>
    <name type="common">Avocado</name>
    <dbReference type="NCBI Taxonomy" id="3435"/>
    <lineage>
        <taxon>Eukaryota</taxon>
        <taxon>Viridiplantae</taxon>
        <taxon>Streptophyta</taxon>
        <taxon>Embryophyta</taxon>
        <taxon>Tracheophyta</taxon>
        <taxon>Spermatophyta</taxon>
        <taxon>Magnoliopsida</taxon>
        <taxon>Magnoliidae</taxon>
        <taxon>Laurales</taxon>
        <taxon>Lauraceae</taxon>
        <taxon>Persea</taxon>
    </lineage>
</organism>
<proteinExistence type="predicted"/>
<name>A0ACC2MU40_PERAE</name>